<feature type="domain" description="BRCT" evidence="15">
    <location>
        <begin position="14"/>
        <end position="90"/>
    </location>
</feature>
<comment type="subcellular location">
    <subcellularLocation>
        <location evidence="2">Chromosome</location>
        <location evidence="2">Telomere</location>
    </subcellularLocation>
    <subcellularLocation>
        <location evidence="1">Nucleus</location>
    </subcellularLocation>
</comment>
<feature type="compositionally biased region" description="Basic and acidic residues" evidence="12">
    <location>
        <begin position="675"/>
        <end position="692"/>
    </location>
</feature>
<dbReference type="Pfam" id="PF16589">
    <property type="entry name" value="BRCT_2"/>
    <property type="match status" value="1"/>
</dbReference>
<keyword evidence="5" id="KW-0158">Chromosome</keyword>
<dbReference type="Proteomes" id="UP001316803">
    <property type="component" value="Unassembled WGS sequence"/>
</dbReference>
<evidence type="ECO:0000256" key="1">
    <source>
        <dbReference type="ARBA" id="ARBA00004123"/>
    </source>
</evidence>
<feature type="compositionally biased region" description="Basic and acidic residues" evidence="12">
    <location>
        <begin position="255"/>
        <end position="266"/>
    </location>
</feature>
<evidence type="ECO:0000256" key="6">
    <source>
        <dbReference type="ARBA" id="ARBA00022895"/>
    </source>
</evidence>
<name>A0AAN8EFH6_9EURO</name>
<feature type="region of interest" description="Disordered" evidence="12">
    <location>
        <begin position="1065"/>
        <end position="1088"/>
    </location>
</feature>
<proteinExistence type="inferred from homology"/>
<feature type="compositionally biased region" description="Low complexity" evidence="12">
    <location>
        <begin position="487"/>
        <end position="498"/>
    </location>
</feature>
<dbReference type="InterPro" id="IPR009057">
    <property type="entry name" value="Homeodomain-like_sf"/>
</dbReference>
<evidence type="ECO:0000256" key="9">
    <source>
        <dbReference type="ARBA" id="ARBA00023163"/>
    </source>
</evidence>
<keyword evidence="6" id="KW-0779">Telomere</keyword>
<dbReference type="CDD" id="cd11655">
    <property type="entry name" value="rap1_myb-like"/>
    <property type="match status" value="1"/>
</dbReference>
<evidence type="ECO:0000259" key="13">
    <source>
        <dbReference type="Pfam" id="PF08914"/>
    </source>
</evidence>
<feature type="region of interest" description="Disordered" evidence="12">
    <location>
        <begin position="397"/>
        <end position="748"/>
    </location>
</feature>
<evidence type="ECO:0000313" key="16">
    <source>
        <dbReference type="EMBL" id="KAK5950303.1"/>
    </source>
</evidence>
<dbReference type="InterPro" id="IPR039595">
    <property type="entry name" value="TE2IP/Rap1"/>
</dbReference>
<evidence type="ECO:0000259" key="14">
    <source>
        <dbReference type="Pfam" id="PF11626"/>
    </source>
</evidence>
<reference evidence="16 17" key="1">
    <citation type="submission" date="2022-12" db="EMBL/GenBank/DDBJ databases">
        <title>Genomic features and morphological characterization of a novel Knufia sp. strain isolated from spacecraft assembly facility.</title>
        <authorList>
            <person name="Teixeira M."/>
            <person name="Chander A.M."/>
            <person name="Stajich J.E."/>
            <person name="Venkateswaran K."/>
        </authorList>
    </citation>
    <scope>NUCLEOTIDE SEQUENCE [LARGE SCALE GENOMIC DNA]</scope>
    <source>
        <strain evidence="16 17">FJI-L2-BK-P2</strain>
    </source>
</reference>
<dbReference type="Pfam" id="PF11626">
    <property type="entry name" value="Rap1_C"/>
    <property type="match status" value="1"/>
</dbReference>
<comment type="similarity">
    <text evidence="3">Belongs to the RAP1 family.</text>
</comment>
<organism evidence="16 17">
    <name type="scientific">Knufia fluminis</name>
    <dbReference type="NCBI Taxonomy" id="191047"/>
    <lineage>
        <taxon>Eukaryota</taxon>
        <taxon>Fungi</taxon>
        <taxon>Dikarya</taxon>
        <taxon>Ascomycota</taxon>
        <taxon>Pezizomycotina</taxon>
        <taxon>Eurotiomycetes</taxon>
        <taxon>Chaetothyriomycetidae</taxon>
        <taxon>Chaetothyriales</taxon>
        <taxon>Trichomeriaceae</taxon>
        <taxon>Knufia</taxon>
    </lineage>
</organism>
<gene>
    <name evidence="16" type="ORF">OHC33_008772</name>
</gene>
<evidence type="ECO:0000256" key="5">
    <source>
        <dbReference type="ARBA" id="ARBA00022454"/>
    </source>
</evidence>
<dbReference type="GO" id="GO:0070187">
    <property type="term" value="C:shelterin complex"/>
    <property type="evidence" value="ECO:0007669"/>
    <property type="project" value="TreeGrafter"/>
</dbReference>
<evidence type="ECO:0000259" key="15">
    <source>
        <dbReference type="Pfam" id="PF16589"/>
    </source>
</evidence>
<feature type="compositionally biased region" description="Polar residues" evidence="12">
    <location>
        <begin position="541"/>
        <end position="551"/>
    </location>
</feature>
<feature type="compositionally biased region" description="Polar residues" evidence="12">
    <location>
        <begin position="582"/>
        <end position="612"/>
    </location>
</feature>
<keyword evidence="8" id="KW-0010">Activator</keyword>
<feature type="compositionally biased region" description="Acidic residues" evidence="12">
    <location>
        <begin position="693"/>
        <end position="711"/>
    </location>
</feature>
<evidence type="ECO:0000256" key="7">
    <source>
        <dbReference type="ARBA" id="ARBA00023015"/>
    </source>
</evidence>
<comment type="caution">
    <text evidence="16">The sequence shown here is derived from an EMBL/GenBank/DDBJ whole genome shotgun (WGS) entry which is preliminary data.</text>
</comment>
<keyword evidence="9" id="KW-0804">Transcription</keyword>
<dbReference type="GO" id="GO:0042162">
    <property type="term" value="F:telomeric DNA binding"/>
    <property type="evidence" value="ECO:0007669"/>
    <property type="project" value="TreeGrafter"/>
</dbReference>
<dbReference type="InterPro" id="IPR015010">
    <property type="entry name" value="TERF2IP_Myb"/>
</dbReference>
<feature type="compositionally biased region" description="Basic and acidic residues" evidence="12">
    <location>
        <begin position="397"/>
        <end position="434"/>
    </location>
</feature>
<feature type="region of interest" description="Disordered" evidence="12">
    <location>
        <begin position="192"/>
        <end position="232"/>
    </location>
</feature>
<feature type="compositionally biased region" description="Polar residues" evidence="12">
    <location>
        <begin position="499"/>
        <end position="509"/>
    </location>
</feature>
<evidence type="ECO:0000256" key="8">
    <source>
        <dbReference type="ARBA" id="ARBA00023159"/>
    </source>
</evidence>
<dbReference type="Pfam" id="PF08914">
    <property type="entry name" value="Myb_Rap1"/>
    <property type="match status" value="1"/>
</dbReference>
<dbReference type="EMBL" id="JAKLMC020000028">
    <property type="protein sequence ID" value="KAK5950303.1"/>
    <property type="molecule type" value="Genomic_DNA"/>
</dbReference>
<dbReference type="InterPro" id="IPR001357">
    <property type="entry name" value="BRCT_dom"/>
</dbReference>
<dbReference type="AlphaFoldDB" id="A0AAN8EFH6"/>
<dbReference type="PANTHER" id="PTHR16466">
    <property type="entry name" value="TELOMERE REPEAT-BINDING FACTOR 2-INTERACTING PROTEIN 1"/>
    <property type="match status" value="1"/>
</dbReference>
<dbReference type="SUPFAM" id="SSF46689">
    <property type="entry name" value="Homeodomain-like"/>
    <property type="match status" value="1"/>
</dbReference>
<evidence type="ECO:0000256" key="4">
    <source>
        <dbReference type="ARBA" id="ARBA00017805"/>
    </source>
</evidence>
<dbReference type="GO" id="GO:0010833">
    <property type="term" value="P:telomere maintenance via telomere lengthening"/>
    <property type="evidence" value="ECO:0007669"/>
    <property type="project" value="TreeGrafter"/>
</dbReference>
<feature type="domain" description="TERF2-interacting telomeric protein 1 Myb" evidence="13">
    <location>
        <begin position="116"/>
        <end position="170"/>
    </location>
</feature>
<feature type="compositionally biased region" description="Low complexity" evidence="12">
    <location>
        <begin position="819"/>
        <end position="829"/>
    </location>
</feature>
<evidence type="ECO:0000256" key="11">
    <source>
        <dbReference type="ARBA" id="ARBA00032471"/>
    </source>
</evidence>
<evidence type="ECO:0000256" key="2">
    <source>
        <dbReference type="ARBA" id="ARBA00004574"/>
    </source>
</evidence>
<dbReference type="InterPro" id="IPR038104">
    <property type="entry name" value="Rap1_C_sf"/>
</dbReference>
<dbReference type="InterPro" id="IPR021661">
    <property type="entry name" value="Rap1_C"/>
</dbReference>
<accession>A0AAN8EFH6</accession>
<evidence type="ECO:0000256" key="10">
    <source>
        <dbReference type="ARBA" id="ARBA00023242"/>
    </source>
</evidence>
<feature type="region of interest" description="Disordered" evidence="12">
    <location>
        <begin position="244"/>
        <end position="266"/>
    </location>
</feature>
<feature type="compositionally biased region" description="Low complexity" evidence="12">
    <location>
        <begin position="879"/>
        <end position="906"/>
    </location>
</feature>
<feature type="domain" description="TRF2-interacting telomeric protein/Rap1 C-terminal" evidence="14">
    <location>
        <begin position="1011"/>
        <end position="1058"/>
    </location>
</feature>
<evidence type="ECO:0000313" key="17">
    <source>
        <dbReference type="Proteomes" id="UP001316803"/>
    </source>
</evidence>
<feature type="region of interest" description="Disordered" evidence="12">
    <location>
        <begin position="767"/>
        <end position="916"/>
    </location>
</feature>
<keyword evidence="10" id="KW-0539">Nucleus</keyword>
<keyword evidence="7" id="KW-0805">Transcription regulation</keyword>
<keyword evidence="17" id="KW-1185">Reference proteome</keyword>
<feature type="compositionally biased region" description="Polar residues" evidence="12">
    <location>
        <begin position="559"/>
        <end position="568"/>
    </location>
</feature>
<dbReference type="Gene3D" id="1.10.10.60">
    <property type="entry name" value="Homeodomain-like"/>
    <property type="match status" value="1"/>
</dbReference>
<dbReference type="GO" id="GO:0031848">
    <property type="term" value="P:protection from non-homologous end joining at telomere"/>
    <property type="evidence" value="ECO:0007669"/>
    <property type="project" value="TreeGrafter"/>
</dbReference>
<protein>
    <recommendedName>
        <fullName evidence="4">Telomeric repeat-binding factor 2-interacting protein 1</fullName>
    </recommendedName>
    <alternativeName>
        <fullName evidence="11">Repressor/activator protein 1 homolog</fullName>
    </alternativeName>
</protein>
<evidence type="ECO:0000256" key="3">
    <source>
        <dbReference type="ARBA" id="ARBA00010467"/>
    </source>
</evidence>
<dbReference type="Gene3D" id="1.10.10.2170">
    <property type="match status" value="1"/>
</dbReference>
<feature type="compositionally biased region" description="Polar residues" evidence="12">
    <location>
        <begin position="1071"/>
        <end position="1080"/>
    </location>
</feature>
<feature type="compositionally biased region" description="Polar residues" evidence="12">
    <location>
        <begin position="517"/>
        <end position="534"/>
    </location>
</feature>
<sequence length="1088" mass="121094">MPDDASPIPSQPGQLFSSSKFWLARKIPSRSELSKKLTSNGAVVVALEKQADYCLVDPNARQLPTGQTCYDYNYVYDSLNKNELQDLDGYVVKLPAATERPVGSRTLGAKSTKTRFTPQDDQLLHNWITPYRESGGSYKGNEIYQQLARKYPHHPFQSWRSRYLDYVQHDQLDVTEHVDAFAEIAVARAELAEQRPPKRRRLNDSRPANQAIPAARTAQTPEAAGPADAHTLGVPTTTVRQQVNAPPANNVQPDVRTEQTPPRDDRVNVEDLETASETNNEINYTKVVDLTPREARRQSLSVQAWRSMLKAHPTLSWTEADRLYKAVPYIYDSSPEHQSSCFQNMAMAGEWDRHSAAEWELYYHELILPEYIRRNGLRDDAELEMFIKDALVREAQRDQTPEIKKEPSPDPRTPAERQIDRERERARAETKDIAFSETSENSDPGDAFTADEEIPVAERQPSPTLEPPSPVAPRTEVHANEGRKRASQQTNSTQSESQPLQASQQPTSSPKKKLFGQTLSMSQTGTQAGTQTDLTGIEVNAGSTFQHSSASEGVDKAAVTSSLSSVPTVQKPPKSYQEPPKSASTSQESAQYDTAKQAQVPANGSTETSMTSIEKHVQERVRPPSPHQSSPVVDLLGDGELDNDEVRSEGGLSDTGSEFMAFDTAPERSQLWETNPEHAGDVQHQEADYDERSLEEESDETDDESTEPQDTDEFKRPPTPMRRKILSERVPDEGEEVENEPEAYSMQYEGPVVRDAAAKRIETQALFQHTENEASEFDLPPPEGGWEALGLEDVDDKDPDQPITTVELPDDHPLKRRASSTPSQTTESSSETDDRNSSPVVIPQPQEIHEISSDETQSTTDDDEEHVPAAPEPEPPGSPGSVRSRSASFASSTTTSSRRSNLTRRSVGSAGSDSLRNSHTLRNWLAAQKKHYDRLPELIFKRLASVAAQATCQDPTSATMLLRDLVEAFNSSEDTRRAKHEHIQSLRKRKDPHYQPLPFKAKNTITDTSAKTLLPADVMGIWTTEDDDDLLSRTSASIGRVEKKHTKSGVKKRAGFLQRRYGLVRDADNSAGPSASTTPARRTAKRMK</sequence>
<dbReference type="PANTHER" id="PTHR16466:SF6">
    <property type="entry name" value="TELOMERIC REPEAT-BINDING FACTOR 2-INTERACTING PROTEIN 1"/>
    <property type="match status" value="1"/>
</dbReference>
<evidence type="ECO:0000256" key="12">
    <source>
        <dbReference type="SAM" id="MobiDB-lite"/>
    </source>
</evidence>
<feature type="compositionally biased region" description="Basic and acidic residues" evidence="12">
    <location>
        <begin position="475"/>
        <end position="484"/>
    </location>
</feature>
<feature type="compositionally biased region" description="Basic and acidic residues" evidence="12">
    <location>
        <begin position="613"/>
        <end position="622"/>
    </location>
</feature>